<evidence type="ECO:0000313" key="5">
    <source>
        <dbReference type="Proteomes" id="UP000193689"/>
    </source>
</evidence>
<sequence length="607" mass="66679">MPCKAEGLVLTVDPNVIHKVDTNNAQNLFSMWTVFSRCVDSVEQGRRLENLSWRLWNRETFCCETACGKAKQLHSHAFSATTTLPKDIPDQRIPDVPQLSGSVDSVQEDEEALEFSSDSEPMEIVHRPIIVRQDSCGSSRSRGRERHITSDHLEKMVVSIIQEKEPNLSPISDMSSPSLEPESDESQAAFSPEAHDSLGTPTTPTTEPLCDSAVLPSEASASQSSPSDIPTNDSASRTTVVRGFSPSQISIPSLRLTSHNSMMASPTEHAIPEPHSSPAHKPVQLKKQPPKFALGGSSGDESSPQSLGVRQPVPQPKKKMFLVGGSSGSGEDDTPSLKSAMHSARPNSLLTAQKKQTSFSNQVTMRTIQTPSDQSDSYMDESAIDDDDEDSEWEDSIEESGKSSVDDAVTFKRVSSKGNLTSQRSLISLMFAGQDPRTKALTNHASQSTSAIPQRARSMHNAPTLVASPNDSDDHGLEMKSSRAQRRTLLRPITEVPRSGAQPITTPAHSSHQQAALSPRTTRRNMLATELTESLRRQLLWERQQKSQTANAVLKRRHTSHDVANLKQYPEKAYMAEDNKAKEEPNASSWNQYFNREALGGYHAQGW</sequence>
<dbReference type="GO" id="GO:0006808">
    <property type="term" value="P:regulation of nitrogen utilization"/>
    <property type="evidence" value="ECO:0007669"/>
    <property type="project" value="TreeGrafter"/>
</dbReference>
<dbReference type="STRING" id="1141098.A0A1Y2DTF9"/>
<dbReference type="AlphaFoldDB" id="A0A1Y2DTF9"/>
<feature type="compositionally biased region" description="Polar residues" evidence="1">
    <location>
        <begin position="228"/>
        <end position="246"/>
    </location>
</feature>
<protein>
    <submittedName>
        <fullName evidence="4">Uncharacterized protein</fullName>
    </submittedName>
</protein>
<evidence type="ECO:0000259" key="3">
    <source>
        <dbReference type="Pfam" id="PF11702"/>
    </source>
</evidence>
<feature type="compositionally biased region" description="Low complexity" evidence="1">
    <location>
        <begin position="216"/>
        <end position="227"/>
    </location>
</feature>
<dbReference type="Proteomes" id="UP000193689">
    <property type="component" value="Unassembled WGS sequence"/>
</dbReference>
<feature type="region of interest" description="Disordered" evidence="1">
    <location>
        <begin position="263"/>
        <end position="344"/>
    </location>
</feature>
<keyword evidence="5" id="KW-1185">Reference proteome</keyword>
<evidence type="ECO:0000259" key="2">
    <source>
        <dbReference type="Pfam" id="PF08550"/>
    </source>
</evidence>
<dbReference type="GO" id="GO:0005737">
    <property type="term" value="C:cytoplasm"/>
    <property type="evidence" value="ECO:0007669"/>
    <property type="project" value="TreeGrafter"/>
</dbReference>
<feature type="compositionally biased region" description="Polar residues" evidence="1">
    <location>
        <begin position="299"/>
        <end position="308"/>
    </location>
</feature>
<dbReference type="Pfam" id="PF08550">
    <property type="entry name" value="GATA_AreA"/>
    <property type="match status" value="1"/>
</dbReference>
<dbReference type="GO" id="GO:0031930">
    <property type="term" value="P:mitochondria-nucleus signaling pathway"/>
    <property type="evidence" value="ECO:0007669"/>
    <property type="project" value="TreeGrafter"/>
</dbReference>
<feature type="compositionally biased region" description="Polar residues" evidence="1">
    <location>
        <begin position="366"/>
        <end position="375"/>
    </location>
</feature>
<dbReference type="GO" id="GO:0000122">
    <property type="term" value="P:negative regulation of transcription by RNA polymerase II"/>
    <property type="evidence" value="ECO:0007669"/>
    <property type="project" value="TreeGrafter"/>
</dbReference>
<dbReference type="GeneID" id="63770613"/>
<feature type="region of interest" description="Disordered" evidence="1">
    <location>
        <begin position="498"/>
        <end position="522"/>
    </location>
</feature>
<name>A0A1Y2DTF9_9PEZI</name>
<dbReference type="PANTHER" id="PTHR28014:SF1">
    <property type="entry name" value="NEGATIVE REGULATOR OF RAS-CAMP PATHWAY"/>
    <property type="match status" value="1"/>
</dbReference>
<dbReference type="RefSeq" id="XP_040714373.1">
    <property type="nucleotide sequence ID" value="XM_040854401.1"/>
</dbReference>
<feature type="compositionally biased region" description="Basic and acidic residues" evidence="1">
    <location>
        <begin position="146"/>
        <end position="155"/>
    </location>
</feature>
<feature type="region of interest" description="Disordered" evidence="1">
    <location>
        <begin position="133"/>
        <end position="246"/>
    </location>
</feature>
<evidence type="ECO:0000256" key="1">
    <source>
        <dbReference type="SAM" id="MobiDB-lite"/>
    </source>
</evidence>
<dbReference type="PANTHER" id="PTHR28014">
    <property type="entry name" value="NEGATIVE REGULATOR OF RAS-CAMP PATHWAY"/>
    <property type="match status" value="1"/>
</dbReference>
<feature type="domain" description="Nitrogen regulatory protein areA GATA-like" evidence="2">
    <location>
        <begin position="31"/>
        <end position="58"/>
    </location>
</feature>
<proteinExistence type="predicted"/>
<organism evidence="4 5">
    <name type="scientific">Pseudomassariella vexata</name>
    <dbReference type="NCBI Taxonomy" id="1141098"/>
    <lineage>
        <taxon>Eukaryota</taxon>
        <taxon>Fungi</taxon>
        <taxon>Dikarya</taxon>
        <taxon>Ascomycota</taxon>
        <taxon>Pezizomycotina</taxon>
        <taxon>Sordariomycetes</taxon>
        <taxon>Xylariomycetidae</taxon>
        <taxon>Amphisphaeriales</taxon>
        <taxon>Pseudomassariaceae</taxon>
        <taxon>Pseudomassariella</taxon>
    </lineage>
</organism>
<feature type="region of interest" description="Disordered" evidence="1">
    <location>
        <begin position="366"/>
        <end position="404"/>
    </location>
</feature>
<feature type="compositionally biased region" description="Polar residues" evidence="1">
    <location>
        <begin position="502"/>
        <end position="520"/>
    </location>
</feature>
<accession>A0A1Y2DTF9</accession>
<reference evidence="4 5" key="1">
    <citation type="submission" date="2016-07" db="EMBL/GenBank/DDBJ databases">
        <title>Pervasive Adenine N6-methylation of Active Genes in Fungi.</title>
        <authorList>
            <consortium name="DOE Joint Genome Institute"/>
            <person name="Mondo S.J."/>
            <person name="Dannebaum R.O."/>
            <person name="Kuo R.C."/>
            <person name="Labutti K."/>
            <person name="Haridas S."/>
            <person name="Kuo A."/>
            <person name="Salamov A."/>
            <person name="Ahrendt S.R."/>
            <person name="Lipzen A."/>
            <person name="Sullivan W."/>
            <person name="Andreopoulos W.B."/>
            <person name="Clum A."/>
            <person name="Lindquist E."/>
            <person name="Daum C."/>
            <person name="Ramamoorthy G.K."/>
            <person name="Gryganskyi A."/>
            <person name="Culley D."/>
            <person name="Magnuson J.K."/>
            <person name="James T.Y."/>
            <person name="O'Malley M.A."/>
            <person name="Stajich J.E."/>
            <person name="Spatafora J.W."/>
            <person name="Visel A."/>
            <person name="Grigoriev I.V."/>
        </authorList>
    </citation>
    <scope>NUCLEOTIDE SEQUENCE [LARGE SCALE GENOMIC DNA]</scope>
    <source>
        <strain evidence="4 5">CBS 129021</strain>
    </source>
</reference>
<dbReference type="OrthoDB" id="5054775at2759"/>
<feature type="compositionally biased region" description="Acidic residues" evidence="1">
    <location>
        <begin position="378"/>
        <end position="398"/>
    </location>
</feature>
<feature type="domain" description="DUF3295" evidence="3">
    <location>
        <begin position="94"/>
        <end position="607"/>
    </location>
</feature>
<dbReference type="InParanoid" id="A0A1Y2DTF9"/>
<gene>
    <name evidence="4" type="ORF">BCR38DRAFT_242140</name>
</gene>
<dbReference type="InterPro" id="IPR053043">
    <property type="entry name" value="Ras-cAMP_regulatory"/>
</dbReference>
<dbReference type="InterPro" id="IPR013860">
    <property type="entry name" value="AreA_GATA"/>
</dbReference>
<dbReference type="EMBL" id="MCFJ01000009">
    <property type="protein sequence ID" value="ORY62537.1"/>
    <property type="molecule type" value="Genomic_DNA"/>
</dbReference>
<comment type="caution">
    <text evidence="4">The sequence shown here is derived from an EMBL/GenBank/DDBJ whole genome shotgun (WGS) entry which is preliminary data.</text>
</comment>
<evidence type="ECO:0000313" key="4">
    <source>
        <dbReference type="EMBL" id="ORY62537.1"/>
    </source>
</evidence>
<dbReference type="Pfam" id="PF11702">
    <property type="entry name" value="DUF3295"/>
    <property type="match status" value="1"/>
</dbReference>
<dbReference type="InterPro" id="IPR021711">
    <property type="entry name" value="DUF3295"/>
</dbReference>